<reference evidence="2 3" key="1">
    <citation type="submission" date="2017-07" db="EMBL/GenBank/DDBJ databases">
        <title>Fictibacillus sp. nov. GDSW-R2A3 Genome sequencing and assembly.</title>
        <authorList>
            <person name="Mayilraj S."/>
        </authorList>
    </citation>
    <scope>NUCLEOTIDE SEQUENCE [LARGE SCALE GENOMIC DNA]</scope>
    <source>
        <strain evidence="2 3">GDSW-R2A3</strain>
    </source>
</reference>
<dbReference type="EMBL" id="NOII01000001">
    <property type="protein sequence ID" value="OYD59380.1"/>
    <property type="molecule type" value="Genomic_DNA"/>
</dbReference>
<keyword evidence="1" id="KW-0472">Membrane</keyword>
<dbReference type="Proteomes" id="UP000215059">
    <property type="component" value="Unassembled WGS sequence"/>
</dbReference>
<organism evidence="2 3">
    <name type="scientific">Fictibacillus aquaticus</name>
    <dbReference type="NCBI Taxonomy" id="2021314"/>
    <lineage>
        <taxon>Bacteria</taxon>
        <taxon>Bacillati</taxon>
        <taxon>Bacillota</taxon>
        <taxon>Bacilli</taxon>
        <taxon>Bacillales</taxon>
        <taxon>Fictibacillaceae</taxon>
        <taxon>Fictibacillus</taxon>
    </lineage>
</organism>
<feature type="transmembrane region" description="Helical" evidence="1">
    <location>
        <begin position="74"/>
        <end position="94"/>
    </location>
</feature>
<protein>
    <recommendedName>
        <fullName evidence="4">DUF2178 domain-containing protein</fullName>
    </recommendedName>
</protein>
<keyword evidence="1" id="KW-1133">Transmembrane helix</keyword>
<sequence length="98" mass="11089">MTVMTVMMVIVFLGYMIGSFAYVKFVLSGEGKDERGQYILSKAFTNSFIMLSAGYVVYLCSKLYLDVSSQTLDFIVMSWMSAIFFTIGLTIFVVKKRV</sequence>
<proteinExistence type="predicted"/>
<dbReference type="RefSeq" id="WP_094251341.1">
    <property type="nucleotide sequence ID" value="NZ_JBHLXL010000001.1"/>
</dbReference>
<name>A0A235FDA4_9BACL</name>
<evidence type="ECO:0008006" key="4">
    <source>
        <dbReference type="Google" id="ProtNLM"/>
    </source>
</evidence>
<feature type="transmembrane region" description="Helical" evidence="1">
    <location>
        <begin position="6"/>
        <end position="27"/>
    </location>
</feature>
<gene>
    <name evidence="2" type="ORF">CGZ90_05685</name>
</gene>
<evidence type="ECO:0000256" key="1">
    <source>
        <dbReference type="SAM" id="Phobius"/>
    </source>
</evidence>
<keyword evidence="3" id="KW-1185">Reference proteome</keyword>
<dbReference type="OrthoDB" id="2474051at2"/>
<feature type="transmembrane region" description="Helical" evidence="1">
    <location>
        <begin position="39"/>
        <end position="59"/>
    </location>
</feature>
<evidence type="ECO:0000313" key="2">
    <source>
        <dbReference type="EMBL" id="OYD59380.1"/>
    </source>
</evidence>
<keyword evidence="1" id="KW-0812">Transmembrane</keyword>
<comment type="caution">
    <text evidence="2">The sequence shown here is derived from an EMBL/GenBank/DDBJ whole genome shotgun (WGS) entry which is preliminary data.</text>
</comment>
<accession>A0A235FDA4</accession>
<evidence type="ECO:0000313" key="3">
    <source>
        <dbReference type="Proteomes" id="UP000215059"/>
    </source>
</evidence>
<dbReference type="AlphaFoldDB" id="A0A235FDA4"/>